<accession>A0ABT8IVZ5</accession>
<evidence type="ECO:0000256" key="4">
    <source>
        <dbReference type="ARBA" id="ARBA00022984"/>
    </source>
</evidence>
<name>A0ABT8IVZ5_9MICO</name>
<dbReference type="PROSITE" id="PS52029">
    <property type="entry name" value="LD_TPASE"/>
    <property type="match status" value="1"/>
</dbReference>
<keyword evidence="2" id="KW-0808">Transferase</keyword>
<evidence type="ECO:0000256" key="3">
    <source>
        <dbReference type="ARBA" id="ARBA00022960"/>
    </source>
</evidence>
<feature type="domain" description="L,D-TPase catalytic" evidence="7">
    <location>
        <begin position="101"/>
        <end position="221"/>
    </location>
</feature>
<keyword evidence="5 6" id="KW-0961">Cell wall biogenesis/degradation</keyword>
<comment type="pathway">
    <text evidence="1 6">Cell wall biogenesis; peptidoglycan biosynthesis.</text>
</comment>
<protein>
    <submittedName>
        <fullName evidence="8">L,D-transpeptidase</fullName>
    </submittedName>
</protein>
<dbReference type="Proteomes" id="UP001174210">
    <property type="component" value="Unassembled WGS sequence"/>
</dbReference>
<comment type="caution">
    <text evidence="8">The sequence shown here is derived from an EMBL/GenBank/DDBJ whole genome shotgun (WGS) entry which is preliminary data.</text>
</comment>
<feature type="active site" description="Proton donor/acceptor" evidence="6">
    <location>
        <position position="185"/>
    </location>
</feature>
<evidence type="ECO:0000313" key="9">
    <source>
        <dbReference type="Proteomes" id="UP001174210"/>
    </source>
</evidence>
<sequence>MIPGLIAEPSSAPWSSVFQLQADAPLFGSDRAVPVARFEARDFLGEPSVVVRVAVDGPWSLVLVPSRQVLPSQSSATHPAPAQSAGWLPTSALTPRGAVKNRIVISVSAQSLTITDAAGRPEQTFSVGVGAAGTPTPIGVTGYLEAQYLDPAQGQSVHRIQLTSLHATAADEPYGGADGGLIGIHYEAVSSGAVSHGCVRLGAQAIAAVDALALGTPIVIAA</sequence>
<dbReference type="Gene3D" id="2.40.440.10">
    <property type="entry name" value="L,D-transpeptidase catalytic domain-like"/>
    <property type="match status" value="1"/>
</dbReference>
<dbReference type="EMBL" id="JAROCB010000002">
    <property type="protein sequence ID" value="MDN4596994.1"/>
    <property type="molecule type" value="Genomic_DNA"/>
</dbReference>
<dbReference type="CDD" id="cd16913">
    <property type="entry name" value="YkuD_like"/>
    <property type="match status" value="1"/>
</dbReference>
<evidence type="ECO:0000259" key="7">
    <source>
        <dbReference type="PROSITE" id="PS52029"/>
    </source>
</evidence>
<keyword evidence="9" id="KW-1185">Reference proteome</keyword>
<feature type="active site" description="Nucleophile" evidence="6">
    <location>
        <position position="198"/>
    </location>
</feature>
<reference evidence="8" key="1">
    <citation type="submission" date="2023-03" db="EMBL/GenBank/DDBJ databases">
        <title>MT1 and MT2 Draft Genomes of Novel Species.</title>
        <authorList>
            <person name="Venkateswaran K."/>
        </authorList>
    </citation>
    <scope>NUCLEOTIDE SEQUENCE</scope>
    <source>
        <strain evidence="8">F6_8S_P_1A</strain>
    </source>
</reference>
<evidence type="ECO:0000256" key="2">
    <source>
        <dbReference type="ARBA" id="ARBA00022679"/>
    </source>
</evidence>
<dbReference type="SUPFAM" id="SSF141523">
    <property type="entry name" value="L,D-transpeptidase catalytic domain-like"/>
    <property type="match status" value="1"/>
</dbReference>
<keyword evidence="4 6" id="KW-0573">Peptidoglycan synthesis</keyword>
<gene>
    <name evidence="8" type="ORF">P5G59_07570</name>
</gene>
<evidence type="ECO:0000313" key="8">
    <source>
        <dbReference type="EMBL" id="MDN4596994.1"/>
    </source>
</evidence>
<proteinExistence type="predicted"/>
<evidence type="ECO:0000256" key="5">
    <source>
        <dbReference type="ARBA" id="ARBA00023316"/>
    </source>
</evidence>
<dbReference type="InterPro" id="IPR005490">
    <property type="entry name" value="LD_TPept_cat_dom"/>
</dbReference>
<evidence type="ECO:0000256" key="1">
    <source>
        <dbReference type="ARBA" id="ARBA00004752"/>
    </source>
</evidence>
<dbReference type="InterPro" id="IPR038063">
    <property type="entry name" value="Transpep_catalytic_dom"/>
</dbReference>
<organism evidence="8 9">
    <name type="scientific">Leifsonia virtsii</name>
    <dbReference type="NCBI Taxonomy" id="3035915"/>
    <lineage>
        <taxon>Bacteria</taxon>
        <taxon>Bacillati</taxon>
        <taxon>Actinomycetota</taxon>
        <taxon>Actinomycetes</taxon>
        <taxon>Micrococcales</taxon>
        <taxon>Microbacteriaceae</taxon>
        <taxon>Leifsonia</taxon>
    </lineage>
</organism>
<keyword evidence="3 6" id="KW-0133">Cell shape</keyword>
<evidence type="ECO:0000256" key="6">
    <source>
        <dbReference type="PROSITE-ProRule" id="PRU01373"/>
    </source>
</evidence>
<dbReference type="Pfam" id="PF03734">
    <property type="entry name" value="YkuD"/>
    <property type="match status" value="1"/>
</dbReference>